<protein>
    <submittedName>
        <fullName evidence="3">(2R)-3-sulfolactate dehydrogenase (NADP(+))</fullName>
        <ecNumber evidence="3">1.1.1.338</ecNumber>
    </submittedName>
</protein>
<keyword evidence="4" id="KW-1185">Reference proteome</keyword>
<keyword evidence="2 3" id="KW-0560">Oxidoreductase</keyword>
<dbReference type="InterPro" id="IPR043143">
    <property type="entry name" value="Mal/L-sulf/L-lact_DH-like_NADP"/>
</dbReference>
<dbReference type="STRING" id="282199.GCA_001049735_00466"/>
<name>A0A0U1NI69_9RHOB</name>
<accession>A0A0U1NI69</accession>
<dbReference type="Gene3D" id="1.10.1530.10">
    <property type="match status" value="1"/>
</dbReference>
<dbReference type="RefSeq" id="WP_048597750.1">
    <property type="nucleotide sequence ID" value="NZ_CBFHGK010000001.1"/>
</dbReference>
<dbReference type="EMBL" id="CVQV01000003">
    <property type="protein sequence ID" value="CRK74436.1"/>
    <property type="molecule type" value="Genomic_DNA"/>
</dbReference>
<dbReference type="InterPro" id="IPR003767">
    <property type="entry name" value="Malate/L-lactate_DH-like"/>
</dbReference>
<dbReference type="PANTHER" id="PTHR11091">
    <property type="entry name" value="OXIDOREDUCTASE-RELATED"/>
    <property type="match status" value="1"/>
</dbReference>
<gene>
    <name evidence="3" type="primary">comC_2</name>
    <name evidence="3" type="ORF">NIG5292_00466</name>
</gene>
<dbReference type="Pfam" id="PF02615">
    <property type="entry name" value="Ldh_2"/>
    <property type="match status" value="1"/>
</dbReference>
<dbReference type="PANTHER" id="PTHR11091:SF0">
    <property type="entry name" value="MALATE DEHYDROGENASE"/>
    <property type="match status" value="1"/>
</dbReference>
<evidence type="ECO:0000313" key="3">
    <source>
        <dbReference type="EMBL" id="CRK74436.1"/>
    </source>
</evidence>
<proteinExistence type="inferred from homology"/>
<evidence type="ECO:0000256" key="1">
    <source>
        <dbReference type="ARBA" id="ARBA00006056"/>
    </source>
</evidence>
<dbReference type="InterPro" id="IPR036111">
    <property type="entry name" value="Mal/L-sulfo/L-lacto_DH-like_sf"/>
</dbReference>
<reference evidence="3 4" key="1">
    <citation type="submission" date="2015-04" db="EMBL/GenBank/DDBJ databases">
        <authorList>
            <person name="Syromyatnikov M.Y."/>
            <person name="Popov V.N."/>
        </authorList>
    </citation>
    <scope>NUCLEOTIDE SEQUENCE [LARGE SCALE GENOMIC DNA]</scope>
    <source>
        <strain evidence="3 4">CECT 5292</strain>
    </source>
</reference>
<evidence type="ECO:0000313" key="4">
    <source>
        <dbReference type="Proteomes" id="UP000048949"/>
    </source>
</evidence>
<dbReference type="OrthoDB" id="9811519at2"/>
<dbReference type="SUPFAM" id="SSF89733">
    <property type="entry name" value="L-sulfolactate dehydrogenase-like"/>
    <property type="match status" value="1"/>
</dbReference>
<sequence>MTTTSQSINDIYQTAKEALVAYGATQSVAHHVADATACSESFGNVICGLAYLESYCIQLESGRVNGSVEPRVERQKPSAIYVDGGFGFAQPAFAAGLETAVTAAKENGVASLAVGHTHTCTSLGYFTEQAAAKGVICIGMTNASPVVAAPGGKTPVIGTNPIALSVPDGAGGMAMHFDFSTSAVALGKIAMAKAAGQPIPLGWAVDAKGNPTTDPEAALAGSLVSAGGYKGWGLGLMVEILAAGMTGSVNSLDVGGLKKAEGSPHDLGQYYLMIDPSGAPEFAARIARVSDAIAADEGARVPGKKRNVMSHVEVPVALWTRVQQLAKGA</sequence>
<dbReference type="GO" id="GO:0016491">
    <property type="term" value="F:oxidoreductase activity"/>
    <property type="evidence" value="ECO:0007669"/>
    <property type="project" value="UniProtKB-KW"/>
</dbReference>
<dbReference type="Gene3D" id="3.30.1370.60">
    <property type="entry name" value="Hypothetical oxidoreductase yiak, domain 2"/>
    <property type="match status" value="1"/>
</dbReference>
<organism evidence="3 4">
    <name type="scientific">Nereida ignava</name>
    <dbReference type="NCBI Taxonomy" id="282199"/>
    <lineage>
        <taxon>Bacteria</taxon>
        <taxon>Pseudomonadati</taxon>
        <taxon>Pseudomonadota</taxon>
        <taxon>Alphaproteobacteria</taxon>
        <taxon>Rhodobacterales</taxon>
        <taxon>Roseobacteraceae</taxon>
        <taxon>Nereida</taxon>
    </lineage>
</organism>
<dbReference type="InterPro" id="IPR043144">
    <property type="entry name" value="Mal/L-sulf/L-lact_DH-like_ah"/>
</dbReference>
<comment type="similarity">
    <text evidence="1">Belongs to the LDH2/MDH2 oxidoreductase family.</text>
</comment>
<dbReference type="Proteomes" id="UP000048949">
    <property type="component" value="Unassembled WGS sequence"/>
</dbReference>
<dbReference type="AlphaFoldDB" id="A0A0U1NI69"/>
<dbReference type="EC" id="1.1.1.338" evidence="3"/>
<evidence type="ECO:0000256" key="2">
    <source>
        <dbReference type="ARBA" id="ARBA00023002"/>
    </source>
</evidence>